<organism evidence="2 3">
    <name type="scientific">Streptomyces vastus</name>
    <dbReference type="NCBI Taxonomy" id="285451"/>
    <lineage>
        <taxon>Bacteria</taxon>
        <taxon>Bacillati</taxon>
        <taxon>Actinomycetota</taxon>
        <taxon>Actinomycetes</taxon>
        <taxon>Kitasatosporales</taxon>
        <taxon>Streptomycetaceae</taxon>
        <taxon>Streptomyces</taxon>
    </lineage>
</organism>
<feature type="region of interest" description="Disordered" evidence="1">
    <location>
        <begin position="68"/>
        <end position="90"/>
    </location>
</feature>
<gene>
    <name evidence="2" type="ORF">GCM10010307_00960</name>
</gene>
<keyword evidence="3" id="KW-1185">Reference proteome</keyword>
<evidence type="ECO:0000313" key="2">
    <source>
        <dbReference type="EMBL" id="GAA2618749.1"/>
    </source>
</evidence>
<dbReference type="EMBL" id="BAAASJ010000001">
    <property type="protein sequence ID" value="GAA2618749.1"/>
    <property type="molecule type" value="Genomic_DNA"/>
</dbReference>
<protein>
    <recommendedName>
        <fullName evidence="4">Histone deacetylase</fullName>
    </recommendedName>
</protein>
<dbReference type="Proteomes" id="UP001500151">
    <property type="component" value="Unassembled WGS sequence"/>
</dbReference>
<evidence type="ECO:0000313" key="3">
    <source>
        <dbReference type="Proteomes" id="UP001500151"/>
    </source>
</evidence>
<reference evidence="3" key="1">
    <citation type="journal article" date="2019" name="Int. J. Syst. Evol. Microbiol.">
        <title>The Global Catalogue of Microorganisms (GCM) 10K type strain sequencing project: providing services to taxonomists for standard genome sequencing and annotation.</title>
        <authorList>
            <consortium name="The Broad Institute Genomics Platform"/>
            <consortium name="The Broad Institute Genome Sequencing Center for Infectious Disease"/>
            <person name="Wu L."/>
            <person name="Ma J."/>
        </authorList>
    </citation>
    <scope>NUCLEOTIDE SEQUENCE [LARGE SCALE GENOMIC DNA]</scope>
    <source>
        <strain evidence="3">JCM 4524</strain>
    </source>
</reference>
<feature type="region of interest" description="Disordered" evidence="1">
    <location>
        <begin position="1"/>
        <end position="37"/>
    </location>
</feature>
<evidence type="ECO:0000256" key="1">
    <source>
        <dbReference type="SAM" id="MobiDB-lite"/>
    </source>
</evidence>
<name>A0ABP6CJL1_9ACTN</name>
<accession>A0ABP6CJL1</accession>
<sequence>MLRNPGLRYPELPPDDLADFPGTHLPINQKLKNPPPHRVSEHIERVHTEHYITTHLYKHRLTRAAPVRGAGNCASNHNAPAAATRHVSTP</sequence>
<proteinExistence type="predicted"/>
<comment type="caution">
    <text evidence="2">The sequence shown here is derived from an EMBL/GenBank/DDBJ whole genome shotgun (WGS) entry which is preliminary data.</text>
</comment>
<evidence type="ECO:0008006" key="4">
    <source>
        <dbReference type="Google" id="ProtNLM"/>
    </source>
</evidence>